<protein>
    <submittedName>
        <fullName evidence="1">Uncharacterized protein</fullName>
    </submittedName>
</protein>
<dbReference type="HOGENOM" id="CLU_004835_7_0_1"/>
<sequence length="339" mass="38353">MGLSSTSRLAWFCCSEDPSYSSSRLASLRLGQCYFVAAEKRLGVAMSSMNVLAIQCLCISGVDSVGETSQTFSSLFWTCFKSEREILAEIPIGTPALRDPAFPDSYPQPPQAVSDALDQWTALEEDSWYFLLSEIALRRITDQVGEMVSKYIDAKVYHHQSSNIEELVPIVAEFERQAEAFREFLPAAIKFPHVPEVTTNEWKQYSRGRYYRVLELMHRPFIFDALHEPDCSATVRALAEKGLANALKYLQHSHRSHRHHGLWLQLRNVVKEASLLLAASTVPAIKMPDGWRAGVTKALETLDYWSWEFPSCKTYASVILTLSESHFANTDEDVPIEFT</sequence>
<evidence type="ECO:0000313" key="2">
    <source>
        <dbReference type="Proteomes" id="UP000028045"/>
    </source>
</evidence>
<accession>A0A084AGI9</accession>
<evidence type="ECO:0000313" key="1">
    <source>
        <dbReference type="EMBL" id="KEY64418.1"/>
    </source>
</evidence>
<dbReference type="CDD" id="cd12148">
    <property type="entry name" value="fungal_TF_MHR"/>
    <property type="match status" value="1"/>
</dbReference>
<proteinExistence type="predicted"/>
<organism evidence="1 2">
    <name type="scientific">Stachybotrys chartarum (strain CBS 109288 / IBT 7711)</name>
    <name type="common">Toxic black mold</name>
    <name type="synonym">Stilbospora chartarum</name>
    <dbReference type="NCBI Taxonomy" id="1280523"/>
    <lineage>
        <taxon>Eukaryota</taxon>
        <taxon>Fungi</taxon>
        <taxon>Dikarya</taxon>
        <taxon>Ascomycota</taxon>
        <taxon>Pezizomycotina</taxon>
        <taxon>Sordariomycetes</taxon>
        <taxon>Hypocreomycetidae</taxon>
        <taxon>Hypocreales</taxon>
        <taxon>Stachybotryaceae</taxon>
        <taxon>Stachybotrys</taxon>
    </lineage>
</organism>
<keyword evidence="2" id="KW-1185">Reference proteome</keyword>
<dbReference type="PANTHER" id="PTHR47785">
    <property type="entry name" value="ZN(II)2CYS6 TRANSCRIPTION FACTOR (EUROFUNG)-RELATED-RELATED"/>
    <property type="match status" value="1"/>
</dbReference>
<dbReference type="PANTHER" id="PTHR47785:SF5">
    <property type="entry name" value="ZN(II)2CYS6 TRANSCRIPTION FACTOR (EUROFUNG)"/>
    <property type="match status" value="1"/>
</dbReference>
<dbReference type="EMBL" id="KL648739">
    <property type="protein sequence ID" value="KEY64418.1"/>
    <property type="molecule type" value="Genomic_DNA"/>
</dbReference>
<dbReference type="Proteomes" id="UP000028045">
    <property type="component" value="Unassembled WGS sequence"/>
</dbReference>
<name>A0A084AGI9_STACB</name>
<dbReference type="AlphaFoldDB" id="A0A084AGI9"/>
<dbReference type="InterPro" id="IPR053181">
    <property type="entry name" value="EcdB-like_regulator"/>
</dbReference>
<gene>
    <name evidence="1" type="ORF">S7711_08474</name>
</gene>
<reference evidence="1 2" key="1">
    <citation type="journal article" date="2014" name="BMC Genomics">
        <title>Comparative genome sequencing reveals chemotype-specific gene clusters in the toxigenic black mold Stachybotrys.</title>
        <authorList>
            <person name="Semeiks J."/>
            <person name="Borek D."/>
            <person name="Otwinowski Z."/>
            <person name="Grishin N.V."/>
        </authorList>
    </citation>
    <scope>NUCLEOTIDE SEQUENCE [LARGE SCALE GENOMIC DNA]</scope>
    <source>
        <strain evidence="2">CBS 109288 / IBT 7711</strain>
    </source>
</reference>
<dbReference type="OrthoDB" id="4356994at2759"/>